<dbReference type="AlphaFoldDB" id="A0A645ID81"/>
<evidence type="ECO:0000256" key="2">
    <source>
        <dbReference type="ARBA" id="ARBA00022963"/>
    </source>
</evidence>
<evidence type="ECO:0000256" key="1">
    <source>
        <dbReference type="ARBA" id="ARBA00022801"/>
    </source>
</evidence>
<protein>
    <submittedName>
        <fullName evidence="4">Uncharacterized protein</fullName>
    </submittedName>
</protein>
<comment type="caution">
    <text evidence="4">The sequence shown here is derived from an EMBL/GenBank/DDBJ whole genome shotgun (WGS) entry which is preliminary data.</text>
</comment>
<dbReference type="GO" id="GO:0003847">
    <property type="term" value="F:1-alkyl-2-acetylglycerophosphocholine esterase activity"/>
    <property type="evidence" value="ECO:0007669"/>
    <property type="project" value="TreeGrafter"/>
</dbReference>
<sequence>MTFVLNELQLINSGQVQSSLKGKFDLAHIGIFGHSIGGATAYDSSYDPRIIAGIDLDGGLYRLDGRTGPNKPFLFIDSEEQFKNIKMVIDNHVYSDQELKEIGTTREWKTEETADKKAELNLMRNSANLGGQTIYIGNSAHLNFTDSQFFSPIF</sequence>
<evidence type="ECO:0000313" key="4">
    <source>
        <dbReference type="EMBL" id="MPN49090.1"/>
    </source>
</evidence>
<dbReference type="PANTHER" id="PTHR10272">
    <property type="entry name" value="PLATELET-ACTIVATING FACTOR ACETYLHYDROLASE"/>
    <property type="match status" value="1"/>
</dbReference>
<dbReference type="PANTHER" id="PTHR10272:SF0">
    <property type="entry name" value="PLATELET-ACTIVATING FACTOR ACETYLHYDROLASE"/>
    <property type="match status" value="1"/>
</dbReference>
<evidence type="ECO:0000256" key="3">
    <source>
        <dbReference type="ARBA" id="ARBA00023098"/>
    </source>
</evidence>
<reference evidence="4" key="1">
    <citation type="submission" date="2019-08" db="EMBL/GenBank/DDBJ databases">
        <authorList>
            <person name="Kucharzyk K."/>
            <person name="Murdoch R.W."/>
            <person name="Higgins S."/>
            <person name="Loffler F."/>
        </authorList>
    </citation>
    <scope>NUCLEOTIDE SEQUENCE</scope>
</reference>
<dbReference type="SUPFAM" id="SSF53474">
    <property type="entry name" value="alpha/beta-Hydrolases"/>
    <property type="match status" value="1"/>
</dbReference>
<keyword evidence="2" id="KW-0442">Lipid degradation</keyword>
<keyword evidence="1" id="KW-0378">Hydrolase</keyword>
<dbReference type="Pfam" id="PF03403">
    <property type="entry name" value="PAF-AH_p_II"/>
    <property type="match status" value="1"/>
</dbReference>
<name>A0A645ID81_9ZZZZ</name>
<keyword evidence="3" id="KW-0443">Lipid metabolism</keyword>
<dbReference type="GO" id="GO:0016042">
    <property type="term" value="P:lipid catabolic process"/>
    <property type="evidence" value="ECO:0007669"/>
    <property type="project" value="UniProtKB-KW"/>
</dbReference>
<dbReference type="InterPro" id="IPR029058">
    <property type="entry name" value="AB_hydrolase_fold"/>
</dbReference>
<gene>
    <name evidence="4" type="ORF">SDC9_196703</name>
</gene>
<accession>A0A645ID81</accession>
<dbReference type="Gene3D" id="3.40.50.1820">
    <property type="entry name" value="alpha/beta hydrolase"/>
    <property type="match status" value="1"/>
</dbReference>
<proteinExistence type="predicted"/>
<organism evidence="4">
    <name type="scientific">bioreactor metagenome</name>
    <dbReference type="NCBI Taxonomy" id="1076179"/>
    <lineage>
        <taxon>unclassified sequences</taxon>
        <taxon>metagenomes</taxon>
        <taxon>ecological metagenomes</taxon>
    </lineage>
</organism>
<dbReference type="EMBL" id="VSSQ01112025">
    <property type="protein sequence ID" value="MPN49090.1"/>
    <property type="molecule type" value="Genomic_DNA"/>
</dbReference>